<dbReference type="InterPro" id="IPR037407">
    <property type="entry name" value="MLP_fam"/>
</dbReference>
<comment type="caution">
    <text evidence="2">The sequence shown here is derived from an EMBL/GenBank/DDBJ whole genome shotgun (WGS) entry which is preliminary data.</text>
</comment>
<dbReference type="Gene3D" id="3.90.820.10">
    <property type="entry name" value="Structural Genomics, Unknown Function 30-nov-00 1gh9 Mol_id"/>
    <property type="match status" value="1"/>
</dbReference>
<dbReference type="RefSeq" id="WP_319980887.1">
    <property type="nucleotide sequence ID" value="NZ_JAXAVU010000016.1"/>
</dbReference>
<dbReference type="SMART" id="SM00923">
    <property type="entry name" value="MbtH"/>
    <property type="match status" value="1"/>
</dbReference>
<keyword evidence="3" id="KW-1185">Reference proteome</keyword>
<dbReference type="SUPFAM" id="SSF160582">
    <property type="entry name" value="MbtH-like"/>
    <property type="match status" value="1"/>
</dbReference>
<accession>A0ABU4VAU0</accession>
<sequence length="67" mass="7669">MSVDDADLTAPYRVVVNDEEQYSIWPDGREVPAGWRVVREAAPKADCLDYVEEIWTDMRPLSTRRGA</sequence>
<dbReference type="PANTHER" id="PTHR38444">
    <property type="entry name" value="ENTEROBACTIN BIOSYNTHESIS PROTEIN YBDZ"/>
    <property type="match status" value="1"/>
</dbReference>
<name>A0ABU4VAU0_9PSEU</name>
<dbReference type="Pfam" id="PF03621">
    <property type="entry name" value="MbtH"/>
    <property type="match status" value="1"/>
</dbReference>
<organism evidence="2 3">
    <name type="scientific">Lentzea sokolovensis</name>
    <dbReference type="NCBI Taxonomy" id="3095429"/>
    <lineage>
        <taxon>Bacteria</taxon>
        <taxon>Bacillati</taxon>
        <taxon>Actinomycetota</taxon>
        <taxon>Actinomycetes</taxon>
        <taxon>Pseudonocardiales</taxon>
        <taxon>Pseudonocardiaceae</taxon>
        <taxon>Lentzea</taxon>
    </lineage>
</organism>
<evidence type="ECO:0000313" key="3">
    <source>
        <dbReference type="Proteomes" id="UP001285352"/>
    </source>
</evidence>
<dbReference type="EMBL" id="JAXAVU010000016">
    <property type="protein sequence ID" value="MDX8148918.1"/>
    <property type="molecule type" value="Genomic_DNA"/>
</dbReference>
<evidence type="ECO:0000259" key="1">
    <source>
        <dbReference type="SMART" id="SM00923"/>
    </source>
</evidence>
<gene>
    <name evidence="2" type="ORF">SK854_42845</name>
</gene>
<evidence type="ECO:0000313" key="2">
    <source>
        <dbReference type="EMBL" id="MDX8148918.1"/>
    </source>
</evidence>
<protein>
    <submittedName>
        <fullName evidence="2">MbtH family protein</fullName>
    </submittedName>
</protein>
<feature type="domain" description="MbtH-like" evidence="1">
    <location>
        <begin position="3"/>
        <end position="53"/>
    </location>
</feature>
<dbReference type="InterPro" id="IPR005153">
    <property type="entry name" value="MbtH-like_dom"/>
</dbReference>
<reference evidence="2 3" key="1">
    <citation type="submission" date="2023-11" db="EMBL/GenBank/DDBJ databases">
        <title>Lentzea sokolovensis, sp. nov., Lentzea kristufkii, sp. nov., and Lentzea miocenensis, sp. nov., rare actinobacteria from Sokolov Coal Basin, Miocene lacustrine sediment, Czech Republic.</title>
        <authorList>
            <person name="Lara A."/>
            <person name="Kotroba L."/>
            <person name="Nouioui I."/>
            <person name="Neumann-Schaal M."/>
            <person name="Mast Y."/>
            <person name="Chronakova A."/>
        </authorList>
    </citation>
    <scope>NUCLEOTIDE SEQUENCE [LARGE SCALE GENOMIC DNA]</scope>
    <source>
        <strain evidence="2 3">BCCO 10_0061</strain>
    </source>
</reference>
<proteinExistence type="predicted"/>
<dbReference type="PANTHER" id="PTHR38444:SF1">
    <property type="entry name" value="ENTEROBACTIN BIOSYNTHESIS PROTEIN YBDZ"/>
    <property type="match status" value="1"/>
</dbReference>
<dbReference type="Proteomes" id="UP001285352">
    <property type="component" value="Unassembled WGS sequence"/>
</dbReference>
<dbReference type="InterPro" id="IPR038020">
    <property type="entry name" value="MbtH-like_sf"/>
</dbReference>